<proteinExistence type="predicted"/>
<protein>
    <submittedName>
        <fullName evidence="2">Uncharacterized protein</fullName>
    </submittedName>
</protein>
<comment type="caution">
    <text evidence="2">The sequence shown here is derived from an EMBL/GenBank/DDBJ whole genome shotgun (WGS) entry which is preliminary data.</text>
</comment>
<keyword evidence="1" id="KW-1133">Transmembrane helix</keyword>
<keyword evidence="3" id="KW-1185">Reference proteome</keyword>
<evidence type="ECO:0000313" key="2">
    <source>
        <dbReference type="EMBL" id="OXA53354.1"/>
    </source>
</evidence>
<organism evidence="2 3">
    <name type="scientific">Folsomia candida</name>
    <name type="common">Springtail</name>
    <dbReference type="NCBI Taxonomy" id="158441"/>
    <lineage>
        <taxon>Eukaryota</taxon>
        <taxon>Metazoa</taxon>
        <taxon>Ecdysozoa</taxon>
        <taxon>Arthropoda</taxon>
        <taxon>Hexapoda</taxon>
        <taxon>Collembola</taxon>
        <taxon>Entomobryomorpha</taxon>
        <taxon>Isotomoidea</taxon>
        <taxon>Isotomidae</taxon>
        <taxon>Proisotominae</taxon>
        <taxon>Folsomia</taxon>
    </lineage>
</organism>
<accession>A0A226E8C9</accession>
<dbReference type="Proteomes" id="UP000198287">
    <property type="component" value="Unassembled WGS sequence"/>
</dbReference>
<reference evidence="2 3" key="1">
    <citation type="submission" date="2015-12" db="EMBL/GenBank/DDBJ databases">
        <title>The genome of Folsomia candida.</title>
        <authorList>
            <person name="Faddeeva A."/>
            <person name="Derks M.F."/>
            <person name="Anvar Y."/>
            <person name="Smit S."/>
            <person name="Van Straalen N."/>
            <person name="Roelofs D."/>
        </authorList>
    </citation>
    <scope>NUCLEOTIDE SEQUENCE [LARGE SCALE GENOMIC DNA]</scope>
    <source>
        <strain evidence="2 3">VU population</strain>
        <tissue evidence="2">Whole body</tissue>
    </source>
</reference>
<feature type="transmembrane region" description="Helical" evidence="1">
    <location>
        <begin position="92"/>
        <end position="115"/>
    </location>
</feature>
<gene>
    <name evidence="2" type="ORF">Fcan01_10329</name>
</gene>
<keyword evidence="1" id="KW-0812">Transmembrane</keyword>
<feature type="transmembrane region" description="Helical" evidence="1">
    <location>
        <begin position="269"/>
        <end position="290"/>
    </location>
</feature>
<evidence type="ECO:0000256" key="1">
    <source>
        <dbReference type="SAM" id="Phobius"/>
    </source>
</evidence>
<keyword evidence="1" id="KW-0472">Membrane</keyword>
<feature type="transmembrane region" description="Helical" evidence="1">
    <location>
        <begin position="302"/>
        <end position="320"/>
    </location>
</feature>
<evidence type="ECO:0000313" key="3">
    <source>
        <dbReference type="Proteomes" id="UP000198287"/>
    </source>
</evidence>
<feature type="transmembrane region" description="Helical" evidence="1">
    <location>
        <begin position="159"/>
        <end position="181"/>
    </location>
</feature>
<dbReference type="EMBL" id="LNIX01000005">
    <property type="protein sequence ID" value="OXA53354.1"/>
    <property type="molecule type" value="Genomic_DNA"/>
</dbReference>
<name>A0A226E8C9_FOLCA</name>
<feature type="transmembrane region" description="Helical" evidence="1">
    <location>
        <begin position="41"/>
        <end position="59"/>
    </location>
</feature>
<sequence length="404" mass="45685">MTEVLFRVADSYASINNRYPFLAVIWNPETRRLVARSDRATLTRSLVCCALIMGLFNLGPKFLQICYLLDRARQLGHFPSSREEAFAEPRHLISIALGIIGSGGSILASFFAVFLRMYVIPNSNAILAMNELLSAKGKKRYPLKVKKNQKRASWKFQDVVSLVRFAPYLMLCIAPAVSSYATYKGTDPLTFILYWIPDRILPRSGRILVKIFSFVNLTLACITSSQILLGAGIVLTFAVSPRFQLMMKESISFYDQIMIISNISAPAQATVSLVGVLGSAFATIMCNIISVKMYNVLPLNMYLLAPFWSIVLLIILNLVLKYGSQYELVSKEMLRRWRKDVRLVKMGGIGRVYARQVVARRPVRFFIGVWNLNLLPVDRSLLCDYDTFIAESTMAWLVAFDKHK</sequence>
<dbReference type="AlphaFoldDB" id="A0A226E8C9"/>
<feature type="transmembrane region" description="Helical" evidence="1">
    <location>
        <begin position="211"/>
        <end position="239"/>
    </location>
</feature>